<dbReference type="EMBL" id="LAZR01064268">
    <property type="protein sequence ID" value="KKK57850.1"/>
    <property type="molecule type" value="Genomic_DNA"/>
</dbReference>
<gene>
    <name evidence="1" type="ORF">LCGC14_3050330</name>
</gene>
<reference evidence="1" key="1">
    <citation type="journal article" date="2015" name="Nature">
        <title>Complex archaea that bridge the gap between prokaryotes and eukaryotes.</title>
        <authorList>
            <person name="Spang A."/>
            <person name="Saw J.H."/>
            <person name="Jorgensen S.L."/>
            <person name="Zaremba-Niedzwiedzka K."/>
            <person name="Martijn J."/>
            <person name="Lind A.E."/>
            <person name="van Eijk R."/>
            <person name="Schleper C."/>
            <person name="Guy L."/>
            <person name="Ettema T.J."/>
        </authorList>
    </citation>
    <scope>NUCLEOTIDE SEQUENCE</scope>
</reference>
<sequence>MPSVVLDVEKPSRGSYQDLVSIPTILLEKLPDSVGVEDLFNRGMDFIKARKYKAGIPYLNRAADLG</sequence>
<accession>A0A0F8XA63</accession>
<evidence type="ECO:0000313" key="1">
    <source>
        <dbReference type="EMBL" id="KKK57850.1"/>
    </source>
</evidence>
<comment type="caution">
    <text evidence="1">The sequence shown here is derived from an EMBL/GenBank/DDBJ whole genome shotgun (WGS) entry which is preliminary data.</text>
</comment>
<dbReference type="AlphaFoldDB" id="A0A0F8XA63"/>
<name>A0A0F8XA63_9ZZZZ</name>
<organism evidence="1">
    <name type="scientific">marine sediment metagenome</name>
    <dbReference type="NCBI Taxonomy" id="412755"/>
    <lineage>
        <taxon>unclassified sequences</taxon>
        <taxon>metagenomes</taxon>
        <taxon>ecological metagenomes</taxon>
    </lineage>
</organism>
<protein>
    <submittedName>
        <fullName evidence="1">Uncharacterized protein</fullName>
    </submittedName>
</protein>
<proteinExistence type="predicted"/>
<feature type="non-terminal residue" evidence="1">
    <location>
        <position position="66"/>
    </location>
</feature>